<keyword evidence="3" id="KW-0695">RNA-directed DNA polymerase</keyword>
<proteinExistence type="predicted"/>
<reference evidence="3 4" key="1">
    <citation type="journal article" date="2024" name="BMC Genomics">
        <title>De novo assembly and annotation of Popillia japonica's genome with initial clues to its potential as an invasive pest.</title>
        <authorList>
            <person name="Cucini C."/>
            <person name="Boschi S."/>
            <person name="Funari R."/>
            <person name="Cardaioli E."/>
            <person name="Iannotti N."/>
            <person name="Marturano G."/>
            <person name="Paoli F."/>
            <person name="Bruttini M."/>
            <person name="Carapelli A."/>
            <person name="Frati F."/>
            <person name="Nardi F."/>
        </authorList>
    </citation>
    <scope>NUCLEOTIDE SEQUENCE [LARGE SCALE GENOMIC DNA]</scope>
    <source>
        <strain evidence="3">DMR45628</strain>
    </source>
</reference>
<keyword evidence="3" id="KW-0808">Transferase</keyword>
<dbReference type="PANTHER" id="PTHR24559">
    <property type="entry name" value="TRANSPOSON TY3-I GAG-POL POLYPROTEIN"/>
    <property type="match status" value="1"/>
</dbReference>
<evidence type="ECO:0000256" key="1">
    <source>
        <dbReference type="SAM" id="MobiDB-lite"/>
    </source>
</evidence>
<feature type="region of interest" description="Disordered" evidence="1">
    <location>
        <begin position="47"/>
        <end position="73"/>
    </location>
</feature>
<dbReference type="Gene3D" id="3.30.70.270">
    <property type="match status" value="2"/>
</dbReference>
<keyword evidence="3" id="KW-0548">Nucleotidyltransferase</keyword>
<dbReference type="Pfam" id="PF00078">
    <property type="entry name" value="RVT_1"/>
    <property type="match status" value="2"/>
</dbReference>
<dbReference type="PROSITE" id="PS50878">
    <property type="entry name" value="RT_POL"/>
    <property type="match status" value="1"/>
</dbReference>
<protein>
    <submittedName>
        <fullName evidence="3">Reverse transcriptase (RNA-dependent DNA polymerase)</fullName>
    </submittedName>
</protein>
<accession>A0AAW1KJB4</accession>
<dbReference type="EMBL" id="JASPKY010000221">
    <property type="protein sequence ID" value="KAK9719311.1"/>
    <property type="molecule type" value="Genomic_DNA"/>
</dbReference>
<dbReference type="Proteomes" id="UP001458880">
    <property type="component" value="Unassembled WGS sequence"/>
</dbReference>
<feature type="domain" description="Reverse transcriptase" evidence="2">
    <location>
        <begin position="350"/>
        <end position="554"/>
    </location>
</feature>
<dbReference type="InterPro" id="IPR000477">
    <property type="entry name" value="RT_dom"/>
</dbReference>
<gene>
    <name evidence="3" type="ORF">QE152_g22771</name>
</gene>
<dbReference type="PANTHER" id="PTHR24559:SF444">
    <property type="entry name" value="REVERSE TRANSCRIPTASE DOMAIN-CONTAINING PROTEIN"/>
    <property type="match status" value="1"/>
</dbReference>
<dbReference type="CDD" id="cd01647">
    <property type="entry name" value="RT_LTR"/>
    <property type="match status" value="1"/>
</dbReference>
<keyword evidence="4" id="KW-1185">Reference proteome</keyword>
<sequence length="554" mass="62911">MTQKRLDDLMEREMAGNNAGNISLQGETINNLLKSITDMMQTLNAAKEEKSQVEPNRQYTPDSKEEKSQVEPNRQYTPDLVKNIKIFHADRDVDNAIDWLESIDLNAELFGWDDSMKLATARAHLGGTALNWYATHRRDIQSKSWSEIEHRKGIKAAICVKDYAVEEDILRDLIVLERNRTQKRNYYKSDTKREEGSDWKGVSDKRPPSRKDKSEPKCFNCHEYGHLARTIKKYLKDVMLNGNYKCVGLFDPGSAVCAITASVALKAGLDVRKPAGLELVGFGHVNTNWVNLINEYSDIFAFSLDELGCTDVAKMDIEEHPGSNPVVVCRPYRASARERQLIQEQVDEWRRVGIVEETKSPYASPVLLVPKKTGEARLVVDYRKLNSQTRREHYPLPNLDDHLEKMGRAKLFAALDLASGYLQIQLTEKAKEKTAFITQIQLTEKAKEKTAFITPDCTGQFTRDLASGYLQIQLTEKAKEKTAFITPDCTGQFTRMPYGLTNAPANFQRLMNKVLGPMRNKTTLCYMDDLLKVLGPMRNKTTLCYMDSFGANAK</sequence>
<dbReference type="Gene3D" id="3.10.10.10">
    <property type="entry name" value="HIV Type 1 Reverse Transcriptase, subunit A, domain 1"/>
    <property type="match status" value="2"/>
</dbReference>
<dbReference type="GO" id="GO:0003964">
    <property type="term" value="F:RNA-directed DNA polymerase activity"/>
    <property type="evidence" value="ECO:0007669"/>
    <property type="project" value="UniProtKB-KW"/>
</dbReference>
<evidence type="ECO:0000259" key="2">
    <source>
        <dbReference type="PROSITE" id="PS50878"/>
    </source>
</evidence>
<dbReference type="InterPro" id="IPR043128">
    <property type="entry name" value="Rev_trsase/Diguanyl_cyclase"/>
</dbReference>
<dbReference type="SUPFAM" id="SSF56672">
    <property type="entry name" value="DNA/RNA polymerases"/>
    <property type="match status" value="2"/>
</dbReference>
<feature type="region of interest" description="Disordered" evidence="1">
    <location>
        <begin position="187"/>
        <end position="215"/>
    </location>
</feature>
<comment type="caution">
    <text evidence="3">The sequence shown here is derived from an EMBL/GenBank/DDBJ whole genome shotgun (WGS) entry which is preliminary data.</text>
</comment>
<name>A0AAW1KJB4_POPJA</name>
<evidence type="ECO:0000313" key="3">
    <source>
        <dbReference type="EMBL" id="KAK9719311.1"/>
    </source>
</evidence>
<organism evidence="3 4">
    <name type="scientific">Popillia japonica</name>
    <name type="common">Japanese beetle</name>
    <dbReference type="NCBI Taxonomy" id="7064"/>
    <lineage>
        <taxon>Eukaryota</taxon>
        <taxon>Metazoa</taxon>
        <taxon>Ecdysozoa</taxon>
        <taxon>Arthropoda</taxon>
        <taxon>Hexapoda</taxon>
        <taxon>Insecta</taxon>
        <taxon>Pterygota</taxon>
        <taxon>Neoptera</taxon>
        <taxon>Endopterygota</taxon>
        <taxon>Coleoptera</taxon>
        <taxon>Polyphaga</taxon>
        <taxon>Scarabaeiformia</taxon>
        <taxon>Scarabaeidae</taxon>
        <taxon>Rutelinae</taxon>
        <taxon>Popillia</taxon>
    </lineage>
</organism>
<evidence type="ECO:0000313" key="4">
    <source>
        <dbReference type="Proteomes" id="UP001458880"/>
    </source>
</evidence>
<dbReference type="AlphaFoldDB" id="A0AAW1KJB4"/>
<dbReference type="InterPro" id="IPR053134">
    <property type="entry name" value="RNA-dir_DNA_polymerase"/>
</dbReference>
<dbReference type="InterPro" id="IPR043502">
    <property type="entry name" value="DNA/RNA_pol_sf"/>
</dbReference>